<reference evidence="1" key="1">
    <citation type="submission" date="2021-03" db="EMBL/GenBank/DDBJ databases">
        <title>Bacillus suaedae sp. nov., isolated from Suaeda aralocaspica.</title>
        <authorList>
            <person name="Lei R.F.R."/>
        </authorList>
    </citation>
    <scope>NUCLEOTIDE SEQUENCE</scope>
    <source>
        <strain evidence="1">YZJH907-2</strain>
    </source>
</reference>
<sequence length="48" mass="5714">MLIENLYLELVSDCKSKLGRELTREETDLLKWVQEKEYEACYQSLKSS</sequence>
<protein>
    <submittedName>
        <fullName evidence="1">Uncharacterized protein</fullName>
    </submittedName>
</protein>
<keyword evidence="2" id="KW-1185">Reference proteome</keyword>
<dbReference type="Proteomes" id="UP000678228">
    <property type="component" value="Unassembled WGS sequence"/>
</dbReference>
<proteinExistence type="predicted"/>
<evidence type="ECO:0000313" key="2">
    <source>
        <dbReference type="Proteomes" id="UP000678228"/>
    </source>
</evidence>
<accession>A0A941ASS9</accession>
<organism evidence="1 2">
    <name type="scientific">Halalkalibacter suaedae</name>
    <dbReference type="NCBI Taxonomy" id="2822140"/>
    <lineage>
        <taxon>Bacteria</taxon>
        <taxon>Bacillati</taxon>
        <taxon>Bacillota</taxon>
        <taxon>Bacilli</taxon>
        <taxon>Bacillales</taxon>
        <taxon>Bacillaceae</taxon>
        <taxon>Halalkalibacter</taxon>
    </lineage>
</organism>
<name>A0A941ASS9_9BACI</name>
<comment type="caution">
    <text evidence="1">The sequence shown here is derived from an EMBL/GenBank/DDBJ whole genome shotgun (WGS) entry which is preliminary data.</text>
</comment>
<gene>
    <name evidence="1" type="ORF">J7W16_01775</name>
</gene>
<dbReference type="RefSeq" id="WP_210595210.1">
    <property type="nucleotide sequence ID" value="NZ_JAGKSQ010000001.1"/>
</dbReference>
<evidence type="ECO:0000313" key="1">
    <source>
        <dbReference type="EMBL" id="MBP3949844.1"/>
    </source>
</evidence>
<dbReference type="AlphaFoldDB" id="A0A941ASS9"/>
<dbReference type="EMBL" id="JAGKSQ010000001">
    <property type="protein sequence ID" value="MBP3949844.1"/>
    <property type="molecule type" value="Genomic_DNA"/>
</dbReference>